<dbReference type="EMBL" id="MU860827">
    <property type="protein sequence ID" value="KAK4232842.1"/>
    <property type="molecule type" value="Genomic_DNA"/>
</dbReference>
<reference evidence="1" key="1">
    <citation type="journal article" date="2023" name="Mol. Phylogenet. Evol.">
        <title>Genome-scale phylogeny and comparative genomics of the fungal order Sordariales.</title>
        <authorList>
            <person name="Hensen N."/>
            <person name="Bonometti L."/>
            <person name="Westerberg I."/>
            <person name="Brannstrom I.O."/>
            <person name="Guillou S."/>
            <person name="Cros-Aarteil S."/>
            <person name="Calhoun S."/>
            <person name="Haridas S."/>
            <person name="Kuo A."/>
            <person name="Mondo S."/>
            <person name="Pangilinan J."/>
            <person name="Riley R."/>
            <person name="LaButti K."/>
            <person name="Andreopoulos B."/>
            <person name="Lipzen A."/>
            <person name="Chen C."/>
            <person name="Yan M."/>
            <person name="Daum C."/>
            <person name="Ng V."/>
            <person name="Clum A."/>
            <person name="Steindorff A."/>
            <person name="Ohm R.A."/>
            <person name="Martin F."/>
            <person name="Silar P."/>
            <person name="Natvig D.O."/>
            <person name="Lalanne C."/>
            <person name="Gautier V."/>
            <person name="Ament-Velasquez S.L."/>
            <person name="Kruys A."/>
            <person name="Hutchinson M.I."/>
            <person name="Powell A.J."/>
            <person name="Barry K."/>
            <person name="Miller A.N."/>
            <person name="Grigoriev I.V."/>
            <person name="Debuchy R."/>
            <person name="Gladieux P."/>
            <person name="Hiltunen Thoren M."/>
            <person name="Johannesson H."/>
        </authorList>
    </citation>
    <scope>NUCLEOTIDE SEQUENCE</scope>
    <source>
        <strain evidence="1">CBS 532.94</strain>
    </source>
</reference>
<evidence type="ECO:0000313" key="2">
    <source>
        <dbReference type="Proteomes" id="UP001303760"/>
    </source>
</evidence>
<keyword evidence="2" id="KW-1185">Reference proteome</keyword>
<dbReference type="Proteomes" id="UP001303760">
    <property type="component" value="Unassembled WGS sequence"/>
</dbReference>
<evidence type="ECO:0000313" key="1">
    <source>
        <dbReference type="EMBL" id="KAK4232842.1"/>
    </source>
</evidence>
<dbReference type="InterPro" id="IPR038883">
    <property type="entry name" value="AN11006-like"/>
</dbReference>
<accession>A0AAN7C0G0</accession>
<protein>
    <submittedName>
        <fullName evidence="1">Uncharacterized protein</fullName>
    </submittedName>
</protein>
<proteinExistence type="predicted"/>
<comment type="caution">
    <text evidence="1">The sequence shown here is derived from an EMBL/GenBank/DDBJ whole genome shotgun (WGS) entry which is preliminary data.</text>
</comment>
<name>A0AAN7C0G0_9PEZI</name>
<organism evidence="1 2">
    <name type="scientific">Achaetomium macrosporum</name>
    <dbReference type="NCBI Taxonomy" id="79813"/>
    <lineage>
        <taxon>Eukaryota</taxon>
        <taxon>Fungi</taxon>
        <taxon>Dikarya</taxon>
        <taxon>Ascomycota</taxon>
        <taxon>Pezizomycotina</taxon>
        <taxon>Sordariomycetes</taxon>
        <taxon>Sordariomycetidae</taxon>
        <taxon>Sordariales</taxon>
        <taxon>Chaetomiaceae</taxon>
        <taxon>Achaetomium</taxon>
    </lineage>
</organism>
<dbReference type="AlphaFoldDB" id="A0AAN7C0G0"/>
<feature type="non-terminal residue" evidence="1">
    <location>
        <position position="251"/>
    </location>
</feature>
<reference evidence="1" key="2">
    <citation type="submission" date="2023-05" db="EMBL/GenBank/DDBJ databases">
        <authorList>
            <consortium name="Lawrence Berkeley National Laboratory"/>
            <person name="Steindorff A."/>
            <person name="Hensen N."/>
            <person name="Bonometti L."/>
            <person name="Westerberg I."/>
            <person name="Brannstrom I.O."/>
            <person name="Guillou S."/>
            <person name="Cros-Aarteil S."/>
            <person name="Calhoun S."/>
            <person name="Haridas S."/>
            <person name="Kuo A."/>
            <person name="Mondo S."/>
            <person name="Pangilinan J."/>
            <person name="Riley R."/>
            <person name="Labutti K."/>
            <person name="Andreopoulos B."/>
            <person name="Lipzen A."/>
            <person name="Chen C."/>
            <person name="Yanf M."/>
            <person name="Daum C."/>
            <person name="Ng V."/>
            <person name="Clum A."/>
            <person name="Ohm R."/>
            <person name="Martin F."/>
            <person name="Silar P."/>
            <person name="Natvig D."/>
            <person name="Lalanne C."/>
            <person name="Gautier V."/>
            <person name="Ament-Velasquez S.L."/>
            <person name="Kruys A."/>
            <person name="Hutchinson M.I."/>
            <person name="Powell A.J."/>
            <person name="Barry K."/>
            <person name="Miller A.N."/>
            <person name="Grigoriev I.V."/>
            <person name="Debuchy R."/>
            <person name="Gladieux P."/>
            <person name="Thoren M.H."/>
            <person name="Johannesson H."/>
        </authorList>
    </citation>
    <scope>NUCLEOTIDE SEQUENCE</scope>
    <source>
        <strain evidence="1">CBS 532.94</strain>
    </source>
</reference>
<sequence length="251" mass="28095">MSPDVEVEEQLSRPPSLVRLPLHIRHRIYLHTGVARFDGHACTYYLDDRKESRRERSEFDPPPTRNFAGLLLSCRTLYTETAALLYLANRFVIFYSHHGSLKPLRALSPTALASLTSLKISLNESSCHQPTDSHNYPLVVAVVASANGPMPPIAPAIHCLADLRFLELVFPLYVPDGWPNSEPATILDWRDTVDWVRDKINAPALTFSLVMVDFHGDDVSNLRGDLTKDQIIKGYSSMSRVPARLSQPGPP</sequence>
<dbReference type="PANTHER" id="PTHR42085:SF2">
    <property type="entry name" value="F-BOX DOMAIN-CONTAINING PROTEIN"/>
    <property type="match status" value="1"/>
</dbReference>
<gene>
    <name evidence="1" type="ORF">C8A03DRAFT_39507</name>
</gene>
<dbReference type="PANTHER" id="PTHR42085">
    <property type="entry name" value="F-BOX DOMAIN-CONTAINING PROTEIN"/>
    <property type="match status" value="1"/>
</dbReference>